<evidence type="ECO:0000313" key="3">
    <source>
        <dbReference type="Proteomes" id="UP000250299"/>
    </source>
</evidence>
<reference evidence="2 3" key="1">
    <citation type="submission" date="2018-05" db="EMBL/GenBank/DDBJ databases">
        <title>Whole genome sequence of Pseudomonas putida JBC17.</title>
        <authorList>
            <person name="Lee Y.H."/>
            <person name="David K."/>
        </authorList>
    </citation>
    <scope>NUCLEOTIDE SEQUENCE [LARGE SCALE GENOMIC DNA]</scope>
    <source>
        <strain evidence="2 3">JBC17</strain>
    </source>
</reference>
<sequence>MTDLNPSLYEMLLQNFNGDLDLHQVSEEDQYTLSVLDNVQRILNSRAGALAHLPDYGLTDMGLILQGLPATAHSLMSTLQDTLLKYEPRLAAISVALLPQVQPGHLEYGLDVQLRSGRQVSFGTTLTPEGNVMVRHLKRQNWLSQSNL</sequence>
<dbReference type="Proteomes" id="UP000250299">
    <property type="component" value="Chromosome"/>
</dbReference>
<evidence type="ECO:0000313" key="2">
    <source>
        <dbReference type="EMBL" id="AWY38570.1"/>
    </source>
</evidence>
<organism evidence="2 3">
    <name type="scientific">Pseudomonas putida</name>
    <name type="common">Arthrobacter siderocapsulatus</name>
    <dbReference type="NCBI Taxonomy" id="303"/>
    <lineage>
        <taxon>Bacteria</taxon>
        <taxon>Pseudomonadati</taxon>
        <taxon>Pseudomonadota</taxon>
        <taxon>Gammaproteobacteria</taxon>
        <taxon>Pseudomonadales</taxon>
        <taxon>Pseudomonadaceae</taxon>
        <taxon>Pseudomonas</taxon>
    </lineage>
</organism>
<proteinExistence type="predicted"/>
<dbReference type="InterPro" id="IPR007048">
    <property type="entry name" value="IraD/Gp25-like"/>
</dbReference>
<dbReference type="Pfam" id="PF04965">
    <property type="entry name" value="GPW_gp25"/>
    <property type="match status" value="1"/>
</dbReference>
<evidence type="ECO:0000259" key="1">
    <source>
        <dbReference type="Pfam" id="PF04965"/>
    </source>
</evidence>
<dbReference type="Gene3D" id="3.10.450.40">
    <property type="match status" value="1"/>
</dbReference>
<accession>A0A2Z4RBV0</accession>
<dbReference type="RefSeq" id="WP_110962389.1">
    <property type="nucleotide sequence ID" value="NZ_CP029693.1"/>
</dbReference>
<dbReference type="OrthoDB" id="1524306at2"/>
<name>A0A2Z4RBV0_PSEPU</name>
<dbReference type="InterPro" id="IPR017737">
    <property type="entry name" value="TssE1-like"/>
</dbReference>
<dbReference type="AlphaFoldDB" id="A0A2Z4RBV0"/>
<gene>
    <name evidence="2" type="primary">tssE</name>
    <name evidence="2" type="ORF">DKY63_01080</name>
</gene>
<feature type="domain" description="IraD/Gp25-like" evidence="1">
    <location>
        <begin position="32"/>
        <end position="115"/>
    </location>
</feature>
<dbReference type="SUPFAM" id="SSF160719">
    <property type="entry name" value="gpW/gp25-like"/>
    <property type="match status" value="1"/>
</dbReference>
<dbReference type="EMBL" id="CP029693">
    <property type="protein sequence ID" value="AWY38570.1"/>
    <property type="molecule type" value="Genomic_DNA"/>
</dbReference>
<dbReference type="NCBIfam" id="TIGR03357">
    <property type="entry name" value="VI_zyme"/>
    <property type="match status" value="1"/>
</dbReference>
<protein>
    <submittedName>
        <fullName evidence="2">Type VI secretion system baseplate subunit TssE</fullName>
    </submittedName>
</protein>